<gene>
    <name evidence="3" type="ORF">FIBSPDRAFT_886873</name>
</gene>
<dbReference type="OrthoDB" id="10536524at2759"/>
<keyword evidence="2" id="KW-0472">Membrane</keyword>
<evidence type="ECO:0000256" key="2">
    <source>
        <dbReference type="SAM" id="Phobius"/>
    </source>
</evidence>
<keyword evidence="2" id="KW-1133">Transmembrane helix</keyword>
<reference evidence="3 4" key="1">
    <citation type="journal article" date="2016" name="Mol. Biol. Evol.">
        <title>Comparative Genomics of Early-Diverging Mushroom-Forming Fungi Provides Insights into the Origins of Lignocellulose Decay Capabilities.</title>
        <authorList>
            <person name="Nagy L.G."/>
            <person name="Riley R."/>
            <person name="Tritt A."/>
            <person name="Adam C."/>
            <person name="Daum C."/>
            <person name="Floudas D."/>
            <person name="Sun H."/>
            <person name="Yadav J.S."/>
            <person name="Pangilinan J."/>
            <person name="Larsson K.H."/>
            <person name="Matsuura K."/>
            <person name="Barry K."/>
            <person name="Labutti K."/>
            <person name="Kuo R."/>
            <person name="Ohm R.A."/>
            <person name="Bhattacharya S.S."/>
            <person name="Shirouzu T."/>
            <person name="Yoshinaga Y."/>
            <person name="Martin F.M."/>
            <person name="Grigoriev I.V."/>
            <person name="Hibbett D.S."/>
        </authorList>
    </citation>
    <scope>NUCLEOTIDE SEQUENCE [LARGE SCALE GENOMIC DNA]</scope>
    <source>
        <strain evidence="3 4">CBS 109695</strain>
    </source>
</reference>
<sequence length="350" mass="38505">MSDHDIPEVAHHAQNPRLGMQPVPAPNIQGELDGPTQYSRQMSPIVCCATPLRLITGTLIAVASIFAFALLWFYVSLLLHKFCSSSSTASPTEYESEMDCRSSVSGDLENPLSHRERHRLGSWLDLRSRERFNAQSPDLTPRPIPAPRQATSYFSSWSKTHMPHTGDLDLSAVQRMSLVPHLRSPPKALSAVGGRGQRGFVIPEDSEYSTSPAPSYAHSPTLSETSYGEDAAVRPPTPSEFYASPSPSPPRYVSPSPPHETAVTAVIRHSPIPAIWDARREKNSANSKYPAVNFETHELKLTLPVGRDSMESLMNSKARAFSRVRDSLALAEKGEKGKVLGDISNECNYF</sequence>
<dbReference type="EMBL" id="KV417511">
    <property type="protein sequence ID" value="KZP26969.1"/>
    <property type="molecule type" value="Genomic_DNA"/>
</dbReference>
<organism evidence="3 4">
    <name type="scientific">Athelia psychrophila</name>
    <dbReference type="NCBI Taxonomy" id="1759441"/>
    <lineage>
        <taxon>Eukaryota</taxon>
        <taxon>Fungi</taxon>
        <taxon>Dikarya</taxon>
        <taxon>Basidiomycota</taxon>
        <taxon>Agaricomycotina</taxon>
        <taxon>Agaricomycetes</taxon>
        <taxon>Agaricomycetidae</taxon>
        <taxon>Atheliales</taxon>
        <taxon>Atheliaceae</taxon>
        <taxon>Athelia</taxon>
    </lineage>
</organism>
<accession>A0A166QBK1</accession>
<dbReference type="Proteomes" id="UP000076532">
    <property type="component" value="Unassembled WGS sequence"/>
</dbReference>
<keyword evidence="4" id="KW-1185">Reference proteome</keyword>
<evidence type="ECO:0000313" key="3">
    <source>
        <dbReference type="EMBL" id="KZP26969.1"/>
    </source>
</evidence>
<protein>
    <submittedName>
        <fullName evidence="3">Uncharacterized protein</fullName>
    </submittedName>
</protein>
<keyword evidence="2" id="KW-0812">Transmembrane</keyword>
<feature type="region of interest" description="Disordered" evidence="1">
    <location>
        <begin position="184"/>
        <end position="261"/>
    </location>
</feature>
<feature type="compositionally biased region" description="Polar residues" evidence="1">
    <location>
        <begin position="208"/>
        <end position="226"/>
    </location>
</feature>
<evidence type="ECO:0000256" key="1">
    <source>
        <dbReference type="SAM" id="MobiDB-lite"/>
    </source>
</evidence>
<evidence type="ECO:0000313" key="4">
    <source>
        <dbReference type="Proteomes" id="UP000076532"/>
    </source>
</evidence>
<proteinExistence type="predicted"/>
<feature type="transmembrane region" description="Helical" evidence="2">
    <location>
        <begin position="52"/>
        <end position="75"/>
    </location>
</feature>
<feature type="compositionally biased region" description="Pro residues" evidence="1">
    <location>
        <begin position="246"/>
        <end position="258"/>
    </location>
</feature>
<dbReference type="AlphaFoldDB" id="A0A166QBK1"/>
<name>A0A166QBK1_9AGAM</name>